<dbReference type="AlphaFoldDB" id="A0A7S0WPJ0"/>
<feature type="region of interest" description="Disordered" evidence="1">
    <location>
        <begin position="159"/>
        <end position="203"/>
    </location>
</feature>
<dbReference type="InterPro" id="IPR000198">
    <property type="entry name" value="RhoGAP_dom"/>
</dbReference>
<protein>
    <recommendedName>
        <fullName evidence="2">Rho-GAP domain-containing protein</fullName>
    </recommendedName>
</protein>
<dbReference type="InterPro" id="IPR008936">
    <property type="entry name" value="Rho_GTPase_activation_prot"/>
</dbReference>
<proteinExistence type="predicted"/>
<dbReference type="PROSITE" id="PS50238">
    <property type="entry name" value="RHOGAP"/>
    <property type="match status" value="1"/>
</dbReference>
<reference evidence="3" key="1">
    <citation type="submission" date="2021-01" db="EMBL/GenBank/DDBJ databases">
        <authorList>
            <person name="Corre E."/>
            <person name="Pelletier E."/>
            <person name="Niang G."/>
            <person name="Scheremetjew M."/>
            <person name="Finn R."/>
            <person name="Kale V."/>
            <person name="Holt S."/>
            <person name="Cochrane G."/>
            <person name="Meng A."/>
            <person name="Brown T."/>
            <person name="Cohen L."/>
        </authorList>
    </citation>
    <scope>NUCLEOTIDE SEQUENCE</scope>
    <source>
        <strain evidence="3">SAG 11-49</strain>
    </source>
</reference>
<evidence type="ECO:0000256" key="1">
    <source>
        <dbReference type="SAM" id="MobiDB-lite"/>
    </source>
</evidence>
<dbReference type="GO" id="GO:0007165">
    <property type="term" value="P:signal transduction"/>
    <property type="evidence" value="ECO:0007669"/>
    <property type="project" value="InterPro"/>
</dbReference>
<evidence type="ECO:0000313" key="3">
    <source>
        <dbReference type="EMBL" id="CAD8676780.1"/>
    </source>
</evidence>
<accession>A0A7S0WPJ0</accession>
<dbReference type="EMBL" id="HBFB01013578">
    <property type="protein sequence ID" value="CAD8676780.1"/>
    <property type="molecule type" value="Transcribed_RNA"/>
</dbReference>
<gene>
    <name evidence="3" type="ORF">CLEI1391_LOCUS7624</name>
</gene>
<name>A0A7S0WPJ0_9CHLO</name>
<sequence>MAAMIAGLLRVLVKHINEPIFFAAEATPLGQACTALKCHLASQPSLMPAHVQEYLVSISRTPSLDELQQAMEQVEDEALDSLRPLLLFLQQWCFRQQQDYFTGLHSVSAVFAPLLLPLGTTSGRGAQAQQALAWLIGNAFNIFKPMVAVAAHTHPAPIKASAPAPAPPAQAPKAAPVQATMQHSRSTSSVTAASDAAEAEEQEPWMEPGFLKLAGSLIAATVCSCLFGEVDEEEEEEEAVMEVVVEQEQPMMAAEPTPVITQAAPTKPQLVPLPAMPAWAAPATAMPAASWVELAEQEAGVLCIVRSPLKQVKGSSLGPQSLFAKASLTGFEPRMQMQRSASAPLMSTSDVMALAAVASQLSSMHAMLQRDESAGATSPFDAWRRSCSLGSVGSDGLRGDTPCSIAAGGGSPIPGPHLHCALSMPAGPLLRV</sequence>
<feature type="domain" description="Rho-GAP" evidence="2">
    <location>
        <begin position="1"/>
        <end position="143"/>
    </location>
</feature>
<dbReference type="SUPFAM" id="SSF48350">
    <property type="entry name" value="GTPase activation domain, GAP"/>
    <property type="match status" value="1"/>
</dbReference>
<evidence type="ECO:0000259" key="2">
    <source>
        <dbReference type="PROSITE" id="PS50238"/>
    </source>
</evidence>
<organism evidence="3">
    <name type="scientific">Chlamydomonas leiostraca</name>
    <dbReference type="NCBI Taxonomy" id="1034604"/>
    <lineage>
        <taxon>Eukaryota</taxon>
        <taxon>Viridiplantae</taxon>
        <taxon>Chlorophyta</taxon>
        <taxon>core chlorophytes</taxon>
        <taxon>Chlorophyceae</taxon>
        <taxon>CS clade</taxon>
        <taxon>Chlamydomonadales</taxon>
        <taxon>Chlamydomonadaceae</taxon>
        <taxon>Chlamydomonas</taxon>
    </lineage>
</organism>
<feature type="compositionally biased region" description="Low complexity" evidence="1">
    <location>
        <begin position="171"/>
        <end position="196"/>
    </location>
</feature>